<evidence type="ECO:0000313" key="3">
    <source>
        <dbReference type="Proteomes" id="UP001239462"/>
    </source>
</evidence>
<gene>
    <name evidence="2" type="ORF">QTN89_17020</name>
</gene>
<dbReference type="InterPro" id="IPR050312">
    <property type="entry name" value="IolE/XylAMocC-like"/>
</dbReference>
<sequence>MPQQTSTSRRQFISSAAFSSTAMIAGAGGLASTQSSLDAAEAFARKGGPRFQIGLAAYSLRNYFSFMKGKEKKPADLEKAIDMIGFLDYCVAQGFQAAELTSYFFKPDADDAYFLELKRQAFLKGVTISGIAIGNNFTRGAGDKLDQEIDSAIKWIDHAAVLGAPHIRFFAGTGKELDEHPERFDEAVEAMKRCADHAAKRGVFLGIENHGNLRAEQLLSLIEAIDHPWVGINLDTGNFFTDDPYGDLQRCVPYAVNVQVKVSMRRPDRSKYPADLTRVGKILKDAGYQGFVVLEYEDEAPYENIPDAHRKLREALV</sequence>
<accession>A0ABT7PKZ4</accession>
<dbReference type="PANTHER" id="PTHR12110">
    <property type="entry name" value="HYDROXYPYRUVATE ISOMERASE"/>
    <property type="match status" value="1"/>
</dbReference>
<dbReference type="Proteomes" id="UP001239462">
    <property type="component" value="Unassembled WGS sequence"/>
</dbReference>
<feature type="domain" description="Xylose isomerase-like TIM barrel" evidence="1">
    <location>
        <begin position="88"/>
        <end position="313"/>
    </location>
</feature>
<keyword evidence="2" id="KW-0413">Isomerase</keyword>
<dbReference type="RefSeq" id="WP_289164626.1">
    <property type="nucleotide sequence ID" value="NZ_JASZZN010000012.1"/>
</dbReference>
<organism evidence="2 3">
    <name type="scientific">Roseiconus lacunae</name>
    <dbReference type="NCBI Taxonomy" id="2605694"/>
    <lineage>
        <taxon>Bacteria</taxon>
        <taxon>Pseudomonadati</taxon>
        <taxon>Planctomycetota</taxon>
        <taxon>Planctomycetia</taxon>
        <taxon>Pirellulales</taxon>
        <taxon>Pirellulaceae</taxon>
        <taxon>Roseiconus</taxon>
    </lineage>
</organism>
<evidence type="ECO:0000313" key="2">
    <source>
        <dbReference type="EMBL" id="MDM4017150.1"/>
    </source>
</evidence>
<dbReference type="Pfam" id="PF01261">
    <property type="entry name" value="AP_endonuc_2"/>
    <property type="match status" value="1"/>
</dbReference>
<dbReference type="SUPFAM" id="SSF51658">
    <property type="entry name" value="Xylose isomerase-like"/>
    <property type="match status" value="1"/>
</dbReference>
<reference evidence="2 3" key="1">
    <citation type="submission" date="2023-06" db="EMBL/GenBank/DDBJ databases">
        <title>Roseiconus lacunae JC819 isolated from Gulf of Mannar region, Tamil Nadu.</title>
        <authorList>
            <person name="Pk S."/>
            <person name="Ch S."/>
            <person name="Ch V.R."/>
        </authorList>
    </citation>
    <scope>NUCLEOTIDE SEQUENCE [LARGE SCALE GENOMIC DNA]</scope>
    <source>
        <strain evidence="2 3">JC819</strain>
    </source>
</reference>
<dbReference type="InterPro" id="IPR036237">
    <property type="entry name" value="Xyl_isomerase-like_sf"/>
</dbReference>
<dbReference type="PANTHER" id="PTHR12110:SF53">
    <property type="entry name" value="BLR5974 PROTEIN"/>
    <property type="match status" value="1"/>
</dbReference>
<comment type="caution">
    <text evidence="2">The sequence shown here is derived from an EMBL/GenBank/DDBJ whole genome shotgun (WGS) entry which is preliminary data.</text>
</comment>
<protein>
    <submittedName>
        <fullName evidence="2">Sugar phosphate isomerase/epimerase family protein</fullName>
    </submittedName>
</protein>
<evidence type="ECO:0000259" key="1">
    <source>
        <dbReference type="Pfam" id="PF01261"/>
    </source>
</evidence>
<dbReference type="InterPro" id="IPR006311">
    <property type="entry name" value="TAT_signal"/>
</dbReference>
<dbReference type="Gene3D" id="3.20.20.150">
    <property type="entry name" value="Divalent-metal-dependent TIM barrel enzymes"/>
    <property type="match status" value="1"/>
</dbReference>
<dbReference type="GO" id="GO:0016853">
    <property type="term" value="F:isomerase activity"/>
    <property type="evidence" value="ECO:0007669"/>
    <property type="project" value="UniProtKB-KW"/>
</dbReference>
<name>A0ABT7PKZ4_9BACT</name>
<dbReference type="InterPro" id="IPR013022">
    <property type="entry name" value="Xyl_isomerase-like_TIM-brl"/>
</dbReference>
<dbReference type="EMBL" id="JASZZN010000012">
    <property type="protein sequence ID" value="MDM4017150.1"/>
    <property type="molecule type" value="Genomic_DNA"/>
</dbReference>
<keyword evidence="3" id="KW-1185">Reference proteome</keyword>
<dbReference type="PROSITE" id="PS51318">
    <property type="entry name" value="TAT"/>
    <property type="match status" value="1"/>
</dbReference>
<proteinExistence type="predicted"/>